<evidence type="ECO:0000313" key="5">
    <source>
        <dbReference type="Proteomes" id="UP000198584"/>
    </source>
</evidence>
<keyword evidence="4" id="KW-0547">Nucleotide-binding</keyword>
<dbReference type="InterPro" id="IPR036185">
    <property type="entry name" value="DNA_heli_DnaB-like_N_sf"/>
</dbReference>
<dbReference type="Gene3D" id="1.10.860.10">
    <property type="entry name" value="DNAb Helicase, Chain A"/>
    <property type="match status" value="1"/>
</dbReference>
<name>A0A1H3XKI7_9BACI</name>
<dbReference type="STRING" id="571932.SAMN05421743_102169"/>
<dbReference type="InterPro" id="IPR007693">
    <property type="entry name" value="DNA_helicase_DnaB-like_N"/>
</dbReference>
<dbReference type="InterPro" id="IPR016136">
    <property type="entry name" value="DNA_helicase_N/primase_C"/>
</dbReference>
<keyword evidence="4" id="KW-0347">Helicase</keyword>
<feature type="domain" description="DNA helicase DnaB-like N-terminal" evidence="3">
    <location>
        <begin position="4"/>
        <end position="97"/>
    </location>
</feature>
<organism evidence="4 5">
    <name type="scientific">Thalassobacillus cyri</name>
    <dbReference type="NCBI Taxonomy" id="571932"/>
    <lineage>
        <taxon>Bacteria</taxon>
        <taxon>Bacillati</taxon>
        <taxon>Bacillota</taxon>
        <taxon>Bacilli</taxon>
        <taxon>Bacillales</taxon>
        <taxon>Bacillaceae</taxon>
        <taxon>Thalassobacillus</taxon>
    </lineage>
</organism>
<keyword evidence="4" id="KW-0378">Hydrolase</keyword>
<keyword evidence="2" id="KW-0238">DNA-binding</keyword>
<keyword evidence="1" id="KW-0235">DNA replication</keyword>
<dbReference type="GO" id="GO:0006260">
    <property type="term" value="P:DNA replication"/>
    <property type="evidence" value="ECO:0007669"/>
    <property type="project" value="UniProtKB-KW"/>
</dbReference>
<dbReference type="GO" id="GO:0005829">
    <property type="term" value="C:cytosol"/>
    <property type="evidence" value="ECO:0007669"/>
    <property type="project" value="TreeGrafter"/>
</dbReference>
<gene>
    <name evidence="4" type="ORF">SAMN05421743_102169</name>
</gene>
<keyword evidence="5" id="KW-1185">Reference proteome</keyword>
<dbReference type="Pfam" id="PF00772">
    <property type="entry name" value="DnaB"/>
    <property type="match status" value="1"/>
</dbReference>
<dbReference type="PANTHER" id="PTHR30153:SF2">
    <property type="entry name" value="REPLICATIVE DNA HELICASE"/>
    <property type="match status" value="1"/>
</dbReference>
<evidence type="ECO:0000256" key="1">
    <source>
        <dbReference type="ARBA" id="ARBA00022705"/>
    </source>
</evidence>
<dbReference type="PANTHER" id="PTHR30153">
    <property type="entry name" value="REPLICATIVE DNA HELICASE DNAB"/>
    <property type="match status" value="1"/>
</dbReference>
<reference evidence="4 5" key="1">
    <citation type="submission" date="2016-10" db="EMBL/GenBank/DDBJ databases">
        <authorList>
            <person name="de Groot N.N."/>
        </authorList>
    </citation>
    <scope>NUCLEOTIDE SEQUENCE [LARGE SCALE GENOMIC DNA]</scope>
    <source>
        <strain evidence="4 5">CCM7597</strain>
    </source>
</reference>
<dbReference type="GO" id="GO:0003677">
    <property type="term" value="F:DNA binding"/>
    <property type="evidence" value="ECO:0007669"/>
    <property type="project" value="UniProtKB-KW"/>
</dbReference>
<dbReference type="RefSeq" id="WP_093042291.1">
    <property type="nucleotide sequence ID" value="NZ_FNQR01000002.1"/>
</dbReference>
<dbReference type="SUPFAM" id="SSF48024">
    <property type="entry name" value="N-terminal domain of DnaB helicase"/>
    <property type="match status" value="1"/>
</dbReference>
<evidence type="ECO:0000256" key="2">
    <source>
        <dbReference type="ARBA" id="ARBA00023125"/>
    </source>
</evidence>
<keyword evidence="4" id="KW-0067">ATP-binding</keyword>
<accession>A0A1H3XKI7</accession>
<dbReference type="Proteomes" id="UP000198584">
    <property type="component" value="Unassembled WGS sequence"/>
</dbReference>
<proteinExistence type="predicted"/>
<sequence length="105" mass="11685">MILNEEAEQAVLGAILLDDAVMEKSKLKGEYFHLQRHQKIFAAIAKVHQLGEPVTLVTVTTELGKDIDAVGGVGYLSQLAASIPTLETFEHQQRLVLEALRYRKQ</sequence>
<evidence type="ECO:0000259" key="3">
    <source>
        <dbReference type="Pfam" id="PF00772"/>
    </source>
</evidence>
<dbReference type="GO" id="GO:0003678">
    <property type="term" value="F:DNA helicase activity"/>
    <property type="evidence" value="ECO:0007669"/>
    <property type="project" value="InterPro"/>
</dbReference>
<protein>
    <submittedName>
        <fullName evidence="4">Replicative DNA helicase</fullName>
    </submittedName>
</protein>
<evidence type="ECO:0000313" key="4">
    <source>
        <dbReference type="EMBL" id="SDZ99451.1"/>
    </source>
</evidence>
<dbReference type="OrthoDB" id="2970604at2"/>
<dbReference type="GO" id="GO:0005524">
    <property type="term" value="F:ATP binding"/>
    <property type="evidence" value="ECO:0007669"/>
    <property type="project" value="InterPro"/>
</dbReference>
<dbReference type="AlphaFoldDB" id="A0A1H3XKI7"/>
<dbReference type="EMBL" id="FNQR01000002">
    <property type="protein sequence ID" value="SDZ99451.1"/>
    <property type="molecule type" value="Genomic_DNA"/>
</dbReference>